<name>A0ABU6UX22_9FABA</name>
<organism evidence="1 2">
    <name type="scientific">Stylosanthes scabra</name>
    <dbReference type="NCBI Taxonomy" id="79078"/>
    <lineage>
        <taxon>Eukaryota</taxon>
        <taxon>Viridiplantae</taxon>
        <taxon>Streptophyta</taxon>
        <taxon>Embryophyta</taxon>
        <taxon>Tracheophyta</taxon>
        <taxon>Spermatophyta</taxon>
        <taxon>Magnoliopsida</taxon>
        <taxon>eudicotyledons</taxon>
        <taxon>Gunneridae</taxon>
        <taxon>Pentapetalae</taxon>
        <taxon>rosids</taxon>
        <taxon>fabids</taxon>
        <taxon>Fabales</taxon>
        <taxon>Fabaceae</taxon>
        <taxon>Papilionoideae</taxon>
        <taxon>50 kb inversion clade</taxon>
        <taxon>dalbergioids sensu lato</taxon>
        <taxon>Dalbergieae</taxon>
        <taxon>Pterocarpus clade</taxon>
        <taxon>Stylosanthes</taxon>
    </lineage>
</organism>
<proteinExistence type="predicted"/>
<gene>
    <name evidence="1" type="ORF">PIB30_096009</name>
</gene>
<feature type="non-terminal residue" evidence="1">
    <location>
        <position position="1"/>
    </location>
</feature>
<sequence>AMVTAAEGPIVRAAVAKYERERRVETEHERHEKQGRCYRRRVVLLHPRRHPLVPSLVLVDGSCVLISYLCNSSLGSADVVSTNRSHRRSALLPSCCFTAGAL</sequence>
<reference evidence="1 2" key="1">
    <citation type="journal article" date="2023" name="Plants (Basel)">
        <title>Bridging the Gap: Combining Genomics and Transcriptomics Approaches to Understand Stylosanthes scabra, an Orphan Legume from the Brazilian Caatinga.</title>
        <authorList>
            <person name="Ferreira-Neto J.R.C."/>
            <person name="da Silva M.D."/>
            <person name="Binneck E."/>
            <person name="de Melo N.F."/>
            <person name="da Silva R.H."/>
            <person name="de Melo A.L.T.M."/>
            <person name="Pandolfi V."/>
            <person name="Bustamante F.O."/>
            <person name="Brasileiro-Vidal A.C."/>
            <person name="Benko-Iseppon A.M."/>
        </authorList>
    </citation>
    <scope>NUCLEOTIDE SEQUENCE [LARGE SCALE GENOMIC DNA]</scope>
    <source>
        <tissue evidence="1">Leaves</tissue>
    </source>
</reference>
<protein>
    <submittedName>
        <fullName evidence="1">Uncharacterized protein</fullName>
    </submittedName>
</protein>
<keyword evidence="2" id="KW-1185">Reference proteome</keyword>
<accession>A0ABU6UX22</accession>
<evidence type="ECO:0000313" key="1">
    <source>
        <dbReference type="EMBL" id="MED6165055.1"/>
    </source>
</evidence>
<evidence type="ECO:0000313" key="2">
    <source>
        <dbReference type="Proteomes" id="UP001341840"/>
    </source>
</evidence>
<dbReference type="Proteomes" id="UP001341840">
    <property type="component" value="Unassembled WGS sequence"/>
</dbReference>
<dbReference type="EMBL" id="JASCZI010123068">
    <property type="protein sequence ID" value="MED6165055.1"/>
    <property type="molecule type" value="Genomic_DNA"/>
</dbReference>
<comment type="caution">
    <text evidence="1">The sequence shown here is derived from an EMBL/GenBank/DDBJ whole genome shotgun (WGS) entry which is preliminary data.</text>
</comment>